<evidence type="ECO:0000313" key="2">
    <source>
        <dbReference type="EMBL" id="KRX08546.1"/>
    </source>
</evidence>
<organism evidence="2 3">
    <name type="scientific">Pseudocohnilembus persalinus</name>
    <name type="common">Ciliate</name>
    <dbReference type="NCBI Taxonomy" id="266149"/>
    <lineage>
        <taxon>Eukaryota</taxon>
        <taxon>Sar</taxon>
        <taxon>Alveolata</taxon>
        <taxon>Ciliophora</taxon>
        <taxon>Intramacronucleata</taxon>
        <taxon>Oligohymenophorea</taxon>
        <taxon>Scuticociliatia</taxon>
        <taxon>Philasterida</taxon>
        <taxon>Pseudocohnilembidae</taxon>
        <taxon>Pseudocohnilembus</taxon>
    </lineage>
</organism>
<feature type="region of interest" description="Disordered" evidence="1">
    <location>
        <begin position="1"/>
        <end position="23"/>
    </location>
</feature>
<feature type="compositionally biased region" description="Low complexity" evidence="1">
    <location>
        <begin position="481"/>
        <end position="501"/>
    </location>
</feature>
<dbReference type="Proteomes" id="UP000054937">
    <property type="component" value="Unassembled WGS sequence"/>
</dbReference>
<feature type="region of interest" description="Disordered" evidence="1">
    <location>
        <begin position="240"/>
        <end position="264"/>
    </location>
</feature>
<dbReference type="AlphaFoldDB" id="A0A0V0R1Y6"/>
<accession>A0A0V0R1Y6</accession>
<feature type="region of interest" description="Disordered" evidence="1">
    <location>
        <begin position="443"/>
        <end position="501"/>
    </location>
</feature>
<evidence type="ECO:0000313" key="3">
    <source>
        <dbReference type="Proteomes" id="UP000054937"/>
    </source>
</evidence>
<name>A0A0V0R1Y6_PSEPJ</name>
<reference evidence="2 3" key="1">
    <citation type="journal article" date="2015" name="Sci. Rep.">
        <title>Genome of the facultative scuticociliatosis pathogen Pseudocohnilembus persalinus provides insight into its virulence through horizontal gene transfer.</title>
        <authorList>
            <person name="Xiong J."/>
            <person name="Wang G."/>
            <person name="Cheng J."/>
            <person name="Tian M."/>
            <person name="Pan X."/>
            <person name="Warren A."/>
            <person name="Jiang C."/>
            <person name="Yuan D."/>
            <person name="Miao W."/>
        </authorList>
    </citation>
    <scope>NUCLEOTIDE SEQUENCE [LARGE SCALE GENOMIC DNA]</scope>
    <source>
        <strain evidence="2">36N120E</strain>
    </source>
</reference>
<comment type="caution">
    <text evidence="2">The sequence shown here is derived from an EMBL/GenBank/DDBJ whole genome shotgun (WGS) entry which is preliminary data.</text>
</comment>
<proteinExistence type="predicted"/>
<protein>
    <submittedName>
        <fullName evidence="2">Uncharacterized protein</fullName>
    </submittedName>
</protein>
<feature type="region of interest" description="Disordered" evidence="1">
    <location>
        <begin position="201"/>
        <end position="226"/>
    </location>
</feature>
<evidence type="ECO:0000256" key="1">
    <source>
        <dbReference type="SAM" id="MobiDB-lite"/>
    </source>
</evidence>
<keyword evidence="3" id="KW-1185">Reference proteome</keyword>
<sequence length="546" mass="63104">MNNQKENGNGSINKSQDNSNNQATKRKLIQSQLSCNDYSQQISHMQNNGYYSDDNEYSNNQKCYQYKNMNINKINNKYPQINENRINDSNNDNFQIQTNLQYNSQNQQKQEMYNSKISKISKSFNAYSGKQSQSMLKQRESVISLQKNREIQDVDLLEWSQFMKRASGNQINLINSSSKATFLYNTDDSKLNKKQINRTIQQNQNAGDEQSQLSASKNQKNTIQQLSPLKNIDMINRLNNLNNQSTPKNLQTRQKNRTIGGNNSENKIIFNQSYNDLKKPEIYENHLSSSSYKFRQSQNLLSSWKKKKVSPLGNSYQFIQKNQKQSIKNRKQFEKGSYLSSIKEYSKNFPKQNSKEDSFIPSSGSLKLQKTFIQVPQAEGEEIDQSLIIKNYDSINISQSQGLNLFSFNNQVFNEKENQNQSKQSMKQQKDVVQLNYLNDPGISGHFTGKQEQQFISSDKKLKSSKKNLDQSFGSQSQVLNSSGSNNDNQQQSNNLNQNSKNKCTQIKNNQQHLTPQAKRIDTPECDTQQNLENLQFQVENDILNY</sequence>
<dbReference type="InParanoid" id="A0A0V0R1Y6"/>
<gene>
    <name evidence="2" type="ORF">PPERSA_13027</name>
</gene>
<dbReference type="EMBL" id="LDAU01000063">
    <property type="protein sequence ID" value="KRX08546.1"/>
    <property type="molecule type" value="Genomic_DNA"/>
</dbReference>